<protein>
    <submittedName>
        <fullName evidence="1">Uncharacterized protein</fullName>
    </submittedName>
</protein>
<proteinExistence type="predicted"/>
<dbReference type="Proteomes" id="UP001056426">
    <property type="component" value="Chromosome"/>
</dbReference>
<evidence type="ECO:0000313" key="2">
    <source>
        <dbReference type="Proteomes" id="UP001056426"/>
    </source>
</evidence>
<sequence length="77" mass="8719">MVYAVDYLISRLANRSFVGINTEEGNFTFHKYDNGVFVVTVDGRPCNWSVKEVAKDLILDVEGKKFKFVGEGDKNLN</sequence>
<dbReference type="AlphaFoldDB" id="A0A9J6ZS93"/>
<name>A0A9J6ZS93_9BACT</name>
<dbReference type="EMBL" id="CP098400">
    <property type="protein sequence ID" value="URW80804.1"/>
    <property type="molecule type" value="Genomic_DNA"/>
</dbReference>
<dbReference type="KEGG" id="alkq:M9189_05490"/>
<accession>A0A9J6ZS93</accession>
<evidence type="ECO:0000313" key="1">
    <source>
        <dbReference type="EMBL" id="URW80804.1"/>
    </source>
</evidence>
<keyword evidence="2" id="KW-1185">Reference proteome</keyword>
<dbReference type="RefSeq" id="WP_250725238.1">
    <property type="nucleotide sequence ID" value="NZ_CP098400.1"/>
</dbReference>
<organism evidence="1 2">
    <name type="scientific">Xiashengella succiniciproducens</name>
    <dbReference type="NCBI Taxonomy" id="2949635"/>
    <lineage>
        <taxon>Bacteria</taxon>
        <taxon>Pseudomonadati</taxon>
        <taxon>Bacteroidota</taxon>
        <taxon>Bacteroidia</taxon>
        <taxon>Marinilabiliales</taxon>
        <taxon>Marinilabiliaceae</taxon>
        <taxon>Xiashengella</taxon>
    </lineage>
</organism>
<reference evidence="1" key="2">
    <citation type="submission" date="2022-06" db="EMBL/GenBank/DDBJ databases">
        <title>Xiashengella guii gen. nov. sp. nov., a bacterium isolated form anaerobic digestion tank.</title>
        <authorList>
            <person name="Huang H."/>
        </authorList>
    </citation>
    <scope>NUCLEOTIDE SEQUENCE</scope>
    <source>
        <strain evidence="1">Ai-910</strain>
    </source>
</reference>
<reference evidence="1" key="1">
    <citation type="submission" date="2022-05" db="EMBL/GenBank/DDBJ databases">
        <authorList>
            <person name="Sun X."/>
        </authorList>
    </citation>
    <scope>NUCLEOTIDE SEQUENCE</scope>
    <source>
        <strain evidence="1">Ai-910</strain>
    </source>
</reference>
<gene>
    <name evidence="1" type="ORF">M9189_05490</name>
</gene>